<dbReference type="AlphaFoldDB" id="R4SLQ2"/>
<proteinExistence type="predicted"/>
<gene>
    <name evidence="1" type="ORF">AORI_1891</name>
</gene>
<dbReference type="RefSeq" id="WP_016332280.1">
    <property type="nucleotide sequence ID" value="NC_021252.1"/>
</dbReference>
<accession>R4SLQ2</accession>
<dbReference type="EMBL" id="CP003410">
    <property type="protein sequence ID" value="AGM04479.1"/>
    <property type="molecule type" value="Genomic_DNA"/>
</dbReference>
<dbReference type="Gene3D" id="1.20.910.10">
    <property type="entry name" value="Heme oxygenase-like"/>
    <property type="match status" value="1"/>
</dbReference>
<dbReference type="Proteomes" id="UP000013968">
    <property type="component" value="Chromosome"/>
</dbReference>
<dbReference type="KEGG" id="aoi:AORI_1891"/>
<keyword evidence="2" id="KW-1185">Reference proteome</keyword>
<protein>
    <submittedName>
        <fullName evidence="1">Uncharacterized protein</fullName>
    </submittedName>
</protein>
<name>R4SLQ2_9PSEU</name>
<reference evidence="1 2" key="1">
    <citation type="journal article" date="2013" name="BMC Genomics">
        <title>ContigScape: a Cytoscape plugin facilitating microbial genome gap closing.</title>
        <authorList>
            <person name="Tang B."/>
            <person name="Wang Q."/>
            <person name="Yang M."/>
            <person name="Xie F."/>
            <person name="Zhu Y."/>
            <person name="Zhuo Y."/>
            <person name="Wang S."/>
            <person name="Gao H."/>
            <person name="Ding X."/>
            <person name="Zhang L."/>
            <person name="Zhao G."/>
            <person name="Zheng H."/>
        </authorList>
    </citation>
    <scope>NUCLEOTIDE SEQUENCE [LARGE SCALE GENOMIC DNA]</scope>
    <source>
        <strain evidence="1 2">HCCB10007</strain>
    </source>
</reference>
<dbReference type="InterPro" id="IPR016084">
    <property type="entry name" value="Haem_Oase-like_multi-hlx"/>
</dbReference>
<dbReference type="SUPFAM" id="SSF48613">
    <property type="entry name" value="Heme oxygenase-like"/>
    <property type="match status" value="1"/>
</dbReference>
<evidence type="ECO:0000313" key="1">
    <source>
        <dbReference type="EMBL" id="AGM04479.1"/>
    </source>
</evidence>
<organism evidence="1 2">
    <name type="scientific">Amycolatopsis keratiniphila</name>
    <dbReference type="NCBI Taxonomy" id="129921"/>
    <lineage>
        <taxon>Bacteria</taxon>
        <taxon>Bacillati</taxon>
        <taxon>Actinomycetota</taxon>
        <taxon>Actinomycetes</taxon>
        <taxon>Pseudonocardiales</taxon>
        <taxon>Pseudonocardiaceae</taxon>
        <taxon>Amycolatopsis</taxon>
        <taxon>Amycolatopsis japonica group</taxon>
    </lineage>
</organism>
<dbReference type="PATRIC" id="fig|1156913.3.peg.1937"/>
<dbReference type="HOGENOM" id="CLU_815456_0_0_11"/>
<sequence length="340" mass="37845">MVTKPYLKPAAVIDRESENLRFTYRGRAYTFPVSLTKPVELATMAMDGRTPLPEIALNSLLATDEVQDLVTKLSGTPLLLDGEQEVLADGGLSGREAYWRLEGQMWDWRGLGQRTDIRPVTPLDVEVGAGRAPIDVVKGFCLEICHQVSNAPREISLAIANAPTKAARDLYMEFYEEEHPHGDMLREALAHWLPETGIDAAVPLPQTLGLLNTYNWWAQSDPLLYAVALMRDEGSGLDATPAPETDVYEAMRTHYDVPKEVTERFHWHATLDADLDHGSFPLDVFSTVPVIEPLRYAALTKAARGIVELYDALMNGVLEYYSANSAESRWSQVTTQAMAR</sequence>
<evidence type="ECO:0000313" key="2">
    <source>
        <dbReference type="Proteomes" id="UP000013968"/>
    </source>
</evidence>